<evidence type="ECO:0000313" key="3">
    <source>
        <dbReference type="Proteomes" id="UP000325440"/>
    </source>
</evidence>
<sequence>MKKYCSAVSLDVAQAFDRVWHPGLLYKLKAILPTPYILFFQSYLNNRFFVTKVGTEVSSNTPILAGVPQGAVSSPFLYNLFTADQPTSPNTSVAEFADDRIIYTSQNDLHTTILHLQNHLNSLSSWYTKWKVKINNEKSSHITFSLRQGEIPSVNLNNQTIQIVPNIRYLGLTLDKRLTWAEHIKIKRNTLNLRRKSLHYLIGNHSKLNLNSKLLIYKQFLMPIWTYGIQLWGAAKPSNLNIIQRFQSITLRMITKAPFYVSNHTLHTDLYIKTVSKMSSIIHKRYRLRLENHPDPLIAALNAQTIPGNPQRRLKRRWCRDLNS</sequence>
<dbReference type="InterPro" id="IPR000477">
    <property type="entry name" value="RT_dom"/>
</dbReference>
<dbReference type="GO" id="GO:0003964">
    <property type="term" value="F:RNA-directed DNA polymerase activity"/>
    <property type="evidence" value="ECO:0007669"/>
    <property type="project" value="UniProtKB-KW"/>
</dbReference>
<keyword evidence="2" id="KW-0548">Nucleotidyltransferase</keyword>
<dbReference type="PANTHER" id="PTHR33332">
    <property type="entry name" value="REVERSE TRANSCRIPTASE DOMAIN-CONTAINING PROTEIN"/>
    <property type="match status" value="1"/>
</dbReference>
<reference evidence="2 3" key="1">
    <citation type="submission" date="2019-08" db="EMBL/GenBank/DDBJ databases">
        <authorList>
            <person name="Alioto T."/>
            <person name="Alioto T."/>
            <person name="Gomez Garrido J."/>
        </authorList>
    </citation>
    <scope>NUCLEOTIDE SEQUENCE [LARGE SCALE GENOMIC DNA]</scope>
</reference>
<accession>A0A5E4M896</accession>
<proteinExistence type="predicted"/>
<keyword evidence="2" id="KW-0808">Transferase</keyword>
<dbReference type="Pfam" id="PF00078">
    <property type="entry name" value="RVT_1"/>
    <property type="match status" value="1"/>
</dbReference>
<dbReference type="SUPFAM" id="SSF56672">
    <property type="entry name" value="DNA/RNA polymerases"/>
    <property type="match status" value="1"/>
</dbReference>
<dbReference type="OrthoDB" id="6624654at2759"/>
<dbReference type="InterPro" id="IPR043502">
    <property type="entry name" value="DNA/RNA_pol_sf"/>
</dbReference>
<evidence type="ECO:0000259" key="1">
    <source>
        <dbReference type="PROSITE" id="PS50878"/>
    </source>
</evidence>
<dbReference type="EMBL" id="CABPRJ010000479">
    <property type="protein sequence ID" value="VVC28275.1"/>
    <property type="molecule type" value="Genomic_DNA"/>
</dbReference>
<feature type="domain" description="Reverse transcriptase" evidence="1">
    <location>
        <begin position="1"/>
        <end position="174"/>
    </location>
</feature>
<dbReference type="PROSITE" id="PS50878">
    <property type="entry name" value="RT_POL"/>
    <property type="match status" value="1"/>
</dbReference>
<dbReference type="Proteomes" id="UP000325440">
    <property type="component" value="Unassembled WGS sequence"/>
</dbReference>
<keyword evidence="3" id="KW-1185">Reference proteome</keyword>
<organism evidence="2 3">
    <name type="scientific">Cinara cedri</name>
    <dbReference type="NCBI Taxonomy" id="506608"/>
    <lineage>
        <taxon>Eukaryota</taxon>
        <taxon>Metazoa</taxon>
        <taxon>Ecdysozoa</taxon>
        <taxon>Arthropoda</taxon>
        <taxon>Hexapoda</taxon>
        <taxon>Insecta</taxon>
        <taxon>Pterygota</taxon>
        <taxon>Neoptera</taxon>
        <taxon>Paraneoptera</taxon>
        <taxon>Hemiptera</taxon>
        <taxon>Sternorrhyncha</taxon>
        <taxon>Aphidomorpha</taxon>
        <taxon>Aphidoidea</taxon>
        <taxon>Aphididae</taxon>
        <taxon>Lachninae</taxon>
        <taxon>Cinara</taxon>
    </lineage>
</organism>
<gene>
    <name evidence="2" type="ORF">CINCED_3A012592</name>
</gene>
<dbReference type="AlphaFoldDB" id="A0A5E4M896"/>
<protein>
    <submittedName>
        <fullName evidence="2">Reverse transcriptase domain</fullName>
    </submittedName>
</protein>
<evidence type="ECO:0000313" key="2">
    <source>
        <dbReference type="EMBL" id="VVC28275.1"/>
    </source>
</evidence>
<name>A0A5E4M896_9HEMI</name>
<keyword evidence="2" id="KW-0695">RNA-directed DNA polymerase</keyword>